<dbReference type="PRINTS" id="PR00412">
    <property type="entry name" value="EPOXHYDRLASE"/>
</dbReference>
<name>A0ABR1AWK0_POLSC</name>
<dbReference type="PANTHER" id="PTHR21661">
    <property type="entry name" value="EPOXIDE HYDROLASE 1-RELATED"/>
    <property type="match status" value="1"/>
</dbReference>
<dbReference type="EMBL" id="JAWJWF010000045">
    <property type="protein sequence ID" value="KAK6627692.1"/>
    <property type="molecule type" value="Genomic_DNA"/>
</dbReference>
<dbReference type="InterPro" id="IPR010497">
    <property type="entry name" value="Epoxide_hydro_N"/>
</dbReference>
<dbReference type="InterPro" id="IPR029058">
    <property type="entry name" value="AB_hydrolase_fold"/>
</dbReference>
<accession>A0ABR1AWK0</accession>
<comment type="catalytic activity">
    <reaction evidence="1 6">
        <text>1-(4-methoxyphenyl)-N-methyl-N-[(3-methyloxetan-3-yl)methyl]methanamine + H2O = 2-{[(4-methoxybenzyl)(methyl)amino]methyl}-2-methylpropane-1,3-diol</text>
        <dbReference type="Rhea" id="RHEA:55764"/>
        <dbReference type="ChEBI" id="CHEBI:15377"/>
        <dbReference type="ChEBI" id="CHEBI:139161"/>
        <dbReference type="ChEBI" id="CHEBI:139164"/>
        <dbReference type="EC" id="3.3.2.9"/>
    </reaction>
</comment>
<dbReference type="SUPFAM" id="SSF53474">
    <property type="entry name" value="alpha/beta-Hydrolases"/>
    <property type="match status" value="1"/>
</dbReference>
<comment type="similarity">
    <text evidence="3 6">Belongs to the peptidase S33 family.</text>
</comment>
<evidence type="ECO:0000256" key="6">
    <source>
        <dbReference type="PIRNR" id="PIRNR001112"/>
    </source>
</evidence>
<dbReference type="PANTHER" id="PTHR21661:SF35">
    <property type="entry name" value="EPOXIDE HYDROLASE"/>
    <property type="match status" value="1"/>
</dbReference>
<evidence type="ECO:0000313" key="9">
    <source>
        <dbReference type="EMBL" id="KAK6627692.1"/>
    </source>
</evidence>
<comment type="function">
    <text evidence="6">Catalyzes juvenile hormone hydrolysis.</text>
</comment>
<keyword evidence="6" id="KW-0256">Endoplasmic reticulum</keyword>
<evidence type="ECO:0000256" key="1">
    <source>
        <dbReference type="ARBA" id="ARBA00000221"/>
    </source>
</evidence>
<dbReference type="Pfam" id="PF06441">
    <property type="entry name" value="EHN"/>
    <property type="match status" value="1"/>
</dbReference>
<feature type="transmembrane region" description="Helical" evidence="7">
    <location>
        <begin position="7"/>
        <end position="24"/>
    </location>
</feature>
<dbReference type="InterPro" id="IPR016292">
    <property type="entry name" value="Epoxide_hydrolase"/>
</dbReference>
<evidence type="ECO:0000256" key="2">
    <source>
        <dbReference type="ARBA" id="ARBA00004111"/>
    </source>
</evidence>
<evidence type="ECO:0000256" key="5">
    <source>
        <dbReference type="ARBA" id="ARBA00022801"/>
    </source>
</evidence>
<protein>
    <recommendedName>
        <fullName evidence="6">Epoxide hydrolase</fullName>
        <ecNumber evidence="6">3.3.2.9</ecNumber>
    </recommendedName>
</protein>
<dbReference type="EC" id="3.3.2.9" evidence="6"/>
<reference evidence="9 10" key="1">
    <citation type="submission" date="2023-09" db="EMBL/GenBank/DDBJ databases">
        <title>Genomes of two closely related lineages of the louse Polyplax serrata with different host specificities.</title>
        <authorList>
            <person name="Martinu J."/>
            <person name="Tarabai H."/>
            <person name="Stefka J."/>
            <person name="Hypsa V."/>
        </authorList>
    </citation>
    <scope>NUCLEOTIDE SEQUENCE [LARGE SCALE GENOMIC DNA]</scope>
    <source>
        <strain evidence="9">98ZLc_SE</strain>
    </source>
</reference>
<comment type="catalytic activity">
    <reaction evidence="6">
        <text>cis-stilbene oxide + H2O = (1R,2R)-hydrobenzoin</text>
        <dbReference type="Rhea" id="RHEA:23900"/>
        <dbReference type="ChEBI" id="CHEBI:15377"/>
        <dbReference type="ChEBI" id="CHEBI:50004"/>
        <dbReference type="ChEBI" id="CHEBI:50014"/>
        <dbReference type="EC" id="3.3.2.9"/>
    </reaction>
</comment>
<keyword evidence="5 6" id="KW-0378">Hydrolase</keyword>
<comment type="subcellular location">
    <subcellularLocation>
        <location evidence="6">Endoplasmic reticulum membrane</location>
    </subcellularLocation>
    <subcellularLocation>
        <location evidence="2">Microsome membrane</location>
        <topology evidence="2">Single-pass membrane protein</topology>
    </subcellularLocation>
</comment>
<dbReference type="InterPro" id="IPR000639">
    <property type="entry name" value="Epox_hydrolase-like"/>
</dbReference>
<sequence>MSRCCKLIFPIAVAVIGYFIWYMYNSRFHISNVPKPNENVWWGPGSSKDINRNIVPFKINIPDSEIAYLKERLAKYLERSHVPPLENQGFQYGFNSNYLKQVVTYWKQNYDWKKREAYLNQFPQFKTKVAGLDIHFLRVAPKNPSGKKVLPLLLLHGWPGSVREFYDVIPLLTTPRKDVDFVFEVVAPSLPGYGFSQAAVKPGFGPHEMAVVMKHLMLRLNFEKFYISGGDWGSLIGKIMGQYYPERVLGFHSSMCMVNTPLSNLKWILGSIYPPLVVESRFQKKLYPVSNIFSGILKEMGYMMIQATKPDTIGSALSDTPAGLAAYILEKFSTWTNKEWQGRLDGGLTEKYSLDALLDNVMIYWFTNSILTSQRLYSEAFTTTEFELQRFPIPVPTACARFHNDLLWQPESILREQFINLIHVSDFEDIGHFSAFEAPKEYNHDVWTAVQKFENYHREAATKKTAQS</sequence>
<keyword evidence="4 6" id="KW-0058">Aromatic hydrocarbons catabolism</keyword>
<evidence type="ECO:0000256" key="7">
    <source>
        <dbReference type="SAM" id="Phobius"/>
    </source>
</evidence>
<keyword evidence="10" id="KW-1185">Reference proteome</keyword>
<evidence type="ECO:0000256" key="3">
    <source>
        <dbReference type="ARBA" id="ARBA00010088"/>
    </source>
</evidence>
<organism evidence="9 10">
    <name type="scientific">Polyplax serrata</name>
    <name type="common">Common mouse louse</name>
    <dbReference type="NCBI Taxonomy" id="468196"/>
    <lineage>
        <taxon>Eukaryota</taxon>
        <taxon>Metazoa</taxon>
        <taxon>Ecdysozoa</taxon>
        <taxon>Arthropoda</taxon>
        <taxon>Hexapoda</taxon>
        <taxon>Insecta</taxon>
        <taxon>Pterygota</taxon>
        <taxon>Neoptera</taxon>
        <taxon>Paraneoptera</taxon>
        <taxon>Psocodea</taxon>
        <taxon>Troctomorpha</taxon>
        <taxon>Phthiraptera</taxon>
        <taxon>Anoplura</taxon>
        <taxon>Polyplacidae</taxon>
        <taxon>Polyplax</taxon>
    </lineage>
</organism>
<keyword evidence="6 7" id="KW-0472">Membrane</keyword>
<dbReference type="Gene3D" id="3.40.50.1820">
    <property type="entry name" value="alpha/beta hydrolase"/>
    <property type="match status" value="1"/>
</dbReference>
<dbReference type="Proteomes" id="UP001359485">
    <property type="component" value="Unassembled WGS sequence"/>
</dbReference>
<feature type="domain" description="Epoxide hydrolase N-terminal" evidence="8">
    <location>
        <begin position="55"/>
        <end position="165"/>
    </location>
</feature>
<proteinExistence type="inferred from homology"/>
<evidence type="ECO:0000313" key="10">
    <source>
        <dbReference type="Proteomes" id="UP001359485"/>
    </source>
</evidence>
<evidence type="ECO:0000256" key="4">
    <source>
        <dbReference type="ARBA" id="ARBA00022797"/>
    </source>
</evidence>
<comment type="caution">
    <text evidence="9">The sequence shown here is derived from an EMBL/GenBank/DDBJ whole genome shotgun (WGS) entry which is preliminary data.</text>
</comment>
<keyword evidence="7" id="KW-0812">Transmembrane</keyword>
<dbReference type="PIRSF" id="PIRSF001112">
    <property type="entry name" value="Epoxide_hydrolase"/>
    <property type="match status" value="1"/>
</dbReference>
<evidence type="ECO:0000259" key="8">
    <source>
        <dbReference type="Pfam" id="PF06441"/>
    </source>
</evidence>
<gene>
    <name evidence="9" type="ORF">RUM44_010171</name>
</gene>
<keyword evidence="7" id="KW-1133">Transmembrane helix</keyword>